<feature type="non-terminal residue" evidence="2">
    <location>
        <position position="1"/>
    </location>
</feature>
<dbReference type="OMA" id="MILSEAN"/>
<organism evidence="2 3">
    <name type="scientific">Candida maltosa (strain Xu316)</name>
    <name type="common">Yeast</name>
    <dbReference type="NCBI Taxonomy" id="1245528"/>
    <lineage>
        <taxon>Eukaryota</taxon>
        <taxon>Fungi</taxon>
        <taxon>Dikarya</taxon>
        <taxon>Ascomycota</taxon>
        <taxon>Saccharomycotina</taxon>
        <taxon>Pichiomycetes</taxon>
        <taxon>Debaryomycetaceae</taxon>
        <taxon>Candida/Lodderomyces clade</taxon>
        <taxon>Candida</taxon>
    </lineage>
</organism>
<dbReference type="Proteomes" id="UP000011777">
    <property type="component" value="Unassembled WGS sequence"/>
</dbReference>
<feature type="region of interest" description="Disordered" evidence="1">
    <location>
        <begin position="177"/>
        <end position="269"/>
    </location>
</feature>
<feature type="compositionally biased region" description="Acidic residues" evidence="1">
    <location>
        <begin position="216"/>
        <end position="241"/>
    </location>
</feature>
<gene>
    <name evidence="2" type="ORF">G210_2255</name>
</gene>
<sequence>DDSSSVVPTPETSADETSAEQPEETSTADETTSSTVILSSTVSSEGAEPSSHPSLISCIINGETVDTVDYETGTCNFDLPDHLETFFNFVSTNEYNLQYYYVTANGIKYTTDIRNAGRVLSVPAKVLYNVILNLHEVHLDSSANSGNPLKKRDEADDFINSISDTEGTQLDDYVTATDADGSSLSSSAEPSSAEQSSTEPSSTEPSSTEQSSVEETSAEESTTEPTSDETTADESTADESTADQSSQVTDAPDTTTTDDGENPYTQYPS</sequence>
<dbReference type="EMBL" id="AOGT01001586">
    <property type="protein sequence ID" value="EMG47423.1"/>
    <property type="molecule type" value="Genomic_DNA"/>
</dbReference>
<proteinExistence type="predicted"/>
<dbReference type="HOGENOM" id="CLU_1036444_0_0_1"/>
<dbReference type="eggNOG" id="ENOG502S4SV">
    <property type="taxonomic scope" value="Eukaryota"/>
</dbReference>
<feature type="compositionally biased region" description="Polar residues" evidence="1">
    <location>
        <begin position="1"/>
        <end position="12"/>
    </location>
</feature>
<protein>
    <submittedName>
        <fullName evidence="2">Uncharacterized protein</fullName>
    </submittedName>
</protein>
<accession>M3J5S9</accession>
<feature type="compositionally biased region" description="Acidic residues" evidence="1">
    <location>
        <begin position="13"/>
        <end position="27"/>
    </location>
</feature>
<keyword evidence="3" id="KW-1185">Reference proteome</keyword>
<feature type="compositionally biased region" description="Low complexity" evidence="1">
    <location>
        <begin position="177"/>
        <end position="215"/>
    </location>
</feature>
<comment type="caution">
    <text evidence="2">The sequence shown here is derived from an EMBL/GenBank/DDBJ whole genome shotgun (WGS) entry which is preliminary data.</text>
</comment>
<evidence type="ECO:0000256" key="1">
    <source>
        <dbReference type="SAM" id="MobiDB-lite"/>
    </source>
</evidence>
<reference evidence="2 3" key="1">
    <citation type="submission" date="2013-02" db="EMBL/GenBank/DDBJ databases">
        <title>Genome sequence of Candida maltosa Xu316, a potential industrial strain for xylitol and ethanol production.</title>
        <authorList>
            <person name="Yu J."/>
            <person name="Wang Q."/>
            <person name="Geng X."/>
            <person name="Bao W."/>
            <person name="He P."/>
            <person name="Cai J."/>
        </authorList>
    </citation>
    <scope>NUCLEOTIDE SEQUENCE [LARGE SCALE GENOMIC DNA]</scope>
    <source>
        <strain evidence="3">Xu316</strain>
    </source>
</reference>
<feature type="compositionally biased region" description="Low complexity" evidence="1">
    <location>
        <begin position="28"/>
        <end position="44"/>
    </location>
</feature>
<dbReference type="AlphaFoldDB" id="M3J5S9"/>
<name>M3J5S9_CANMX</name>
<feature type="non-terminal residue" evidence="2">
    <location>
        <position position="269"/>
    </location>
</feature>
<evidence type="ECO:0000313" key="2">
    <source>
        <dbReference type="EMBL" id="EMG47423.1"/>
    </source>
</evidence>
<dbReference type="STRING" id="1245528.M3J5S9"/>
<dbReference type="OrthoDB" id="4096612at2759"/>
<feature type="region of interest" description="Disordered" evidence="1">
    <location>
        <begin position="1"/>
        <end position="53"/>
    </location>
</feature>
<evidence type="ECO:0000313" key="3">
    <source>
        <dbReference type="Proteomes" id="UP000011777"/>
    </source>
</evidence>
<feature type="compositionally biased region" description="Low complexity" evidence="1">
    <location>
        <begin position="242"/>
        <end position="255"/>
    </location>
</feature>